<keyword evidence="1" id="KW-0472">Membrane</keyword>
<name>A0A0F8WXV9_9ZZZZ</name>
<reference evidence="2" key="1">
    <citation type="journal article" date="2015" name="Nature">
        <title>Complex archaea that bridge the gap between prokaryotes and eukaryotes.</title>
        <authorList>
            <person name="Spang A."/>
            <person name="Saw J.H."/>
            <person name="Jorgensen S.L."/>
            <person name="Zaremba-Niedzwiedzka K."/>
            <person name="Martijn J."/>
            <person name="Lind A.E."/>
            <person name="van Eijk R."/>
            <person name="Schleper C."/>
            <person name="Guy L."/>
            <person name="Ettema T.J."/>
        </authorList>
    </citation>
    <scope>NUCLEOTIDE SEQUENCE</scope>
</reference>
<protein>
    <submittedName>
        <fullName evidence="2">Uncharacterized protein</fullName>
    </submittedName>
</protein>
<evidence type="ECO:0000313" key="2">
    <source>
        <dbReference type="EMBL" id="KKK61692.1"/>
    </source>
</evidence>
<keyword evidence="1" id="KW-1133">Transmembrane helix</keyword>
<dbReference type="AlphaFoldDB" id="A0A0F8WXV9"/>
<comment type="caution">
    <text evidence="2">The sequence shown here is derived from an EMBL/GenBank/DDBJ whole genome shotgun (WGS) entry which is preliminary data.</text>
</comment>
<feature type="transmembrane region" description="Helical" evidence="1">
    <location>
        <begin position="6"/>
        <end position="28"/>
    </location>
</feature>
<gene>
    <name evidence="2" type="ORF">LCGC14_3011790</name>
</gene>
<accession>A0A0F8WXV9</accession>
<evidence type="ECO:0000256" key="1">
    <source>
        <dbReference type="SAM" id="Phobius"/>
    </source>
</evidence>
<dbReference type="EMBL" id="LAZR01062358">
    <property type="protein sequence ID" value="KKK61692.1"/>
    <property type="molecule type" value="Genomic_DNA"/>
</dbReference>
<proteinExistence type="predicted"/>
<sequence>MENLSAIEQYLIFGVGAIAITFVVLWLYNRREKRRKHALELAGLMRDWGLSWFAEGYEDYAVGDYSGLAHKIKEVVQAVRTDEAMIAKLWDVTIKVATAVAQSDESKANQLRQVLTTTNTIKKVGQ</sequence>
<organism evidence="2">
    <name type="scientific">marine sediment metagenome</name>
    <dbReference type="NCBI Taxonomy" id="412755"/>
    <lineage>
        <taxon>unclassified sequences</taxon>
        <taxon>metagenomes</taxon>
        <taxon>ecological metagenomes</taxon>
    </lineage>
</organism>
<keyword evidence="1" id="KW-0812">Transmembrane</keyword>